<reference evidence="1 2" key="1">
    <citation type="submission" date="2019-09" db="EMBL/GenBank/DDBJ databases">
        <title>Draft genome of the ectomycorrhizal ascomycete Sphaerosporella brunnea.</title>
        <authorList>
            <consortium name="DOE Joint Genome Institute"/>
            <person name="Benucci G.M."/>
            <person name="Marozzi G."/>
            <person name="Antonielli L."/>
            <person name="Sanchez S."/>
            <person name="Marco P."/>
            <person name="Wang X."/>
            <person name="Falini L.B."/>
            <person name="Barry K."/>
            <person name="Haridas S."/>
            <person name="Lipzen A."/>
            <person name="Labutti K."/>
            <person name="Grigoriev I.V."/>
            <person name="Murat C."/>
            <person name="Martin F."/>
            <person name="Albertini E."/>
            <person name="Donnini D."/>
            <person name="Bonito G."/>
        </authorList>
    </citation>
    <scope>NUCLEOTIDE SEQUENCE [LARGE SCALE GENOMIC DNA]</scope>
    <source>
        <strain evidence="1 2">Sb_GMNB300</strain>
    </source>
</reference>
<dbReference type="InParanoid" id="A0A5J5EZU5"/>
<evidence type="ECO:0000313" key="2">
    <source>
        <dbReference type="Proteomes" id="UP000326924"/>
    </source>
</evidence>
<accession>A0A5J5EZU5</accession>
<comment type="caution">
    <text evidence="1">The sequence shown here is derived from an EMBL/GenBank/DDBJ whole genome shotgun (WGS) entry which is preliminary data.</text>
</comment>
<protein>
    <submittedName>
        <fullName evidence="1">Uncharacterized protein</fullName>
    </submittedName>
</protein>
<organism evidence="1 2">
    <name type="scientific">Sphaerosporella brunnea</name>
    <dbReference type="NCBI Taxonomy" id="1250544"/>
    <lineage>
        <taxon>Eukaryota</taxon>
        <taxon>Fungi</taxon>
        <taxon>Dikarya</taxon>
        <taxon>Ascomycota</taxon>
        <taxon>Pezizomycotina</taxon>
        <taxon>Pezizomycetes</taxon>
        <taxon>Pezizales</taxon>
        <taxon>Pyronemataceae</taxon>
        <taxon>Sphaerosporella</taxon>
    </lineage>
</organism>
<keyword evidence="2" id="KW-1185">Reference proteome</keyword>
<dbReference type="AlphaFoldDB" id="A0A5J5EZU5"/>
<proteinExistence type="predicted"/>
<gene>
    <name evidence="1" type="ORF">FN846DRAFT_906116</name>
</gene>
<evidence type="ECO:0000313" key="1">
    <source>
        <dbReference type="EMBL" id="KAA8908513.1"/>
    </source>
</evidence>
<name>A0A5J5EZU5_9PEZI</name>
<dbReference type="Proteomes" id="UP000326924">
    <property type="component" value="Unassembled WGS sequence"/>
</dbReference>
<dbReference type="EMBL" id="VXIS01000067">
    <property type="protein sequence ID" value="KAA8908513.1"/>
    <property type="molecule type" value="Genomic_DNA"/>
</dbReference>
<sequence length="147" mass="16430">MSKLDLRNIIRLEDDKFAQWKAPTKNILIKEGESAIVCRRSKRPIIPTACKTSETAGPQLEHSDNAGVHQALEARNNLDTAAESASATIQLTLGPKALQRVAHVDHSEPQRRWEELTKMYGTTRFSGLYHAFRSLIGCELGERTCSE</sequence>